<dbReference type="Proteomes" id="UP000525089">
    <property type="component" value="Unassembled WGS sequence"/>
</dbReference>
<dbReference type="PANTHER" id="PTHR18898:SF2">
    <property type="entry name" value="NUCLEOPROTEIN TPR"/>
    <property type="match status" value="1"/>
</dbReference>
<evidence type="ECO:0000313" key="8">
    <source>
        <dbReference type="EMBL" id="NWS18126.1"/>
    </source>
</evidence>
<name>A0A7K5DCG7_9TYRA</name>
<feature type="non-terminal residue" evidence="8">
    <location>
        <position position="539"/>
    </location>
</feature>
<protein>
    <submittedName>
        <fullName evidence="8">TPR protein</fullName>
    </submittedName>
</protein>
<proteinExistence type="predicted"/>
<dbReference type="GO" id="GO:0017056">
    <property type="term" value="F:structural constituent of nuclear pore"/>
    <property type="evidence" value="ECO:0007669"/>
    <property type="project" value="TreeGrafter"/>
</dbReference>
<evidence type="ECO:0000256" key="2">
    <source>
        <dbReference type="ARBA" id="ARBA00023054"/>
    </source>
</evidence>
<evidence type="ECO:0000259" key="7">
    <source>
        <dbReference type="Pfam" id="PF25785"/>
    </source>
</evidence>
<feature type="domain" description="Nucleoprotein TPR/MPL1" evidence="6">
    <location>
        <begin position="123"/>
        <end position="202"/>
    </location>
</feature>
<dbReference type="InterPro" id="IPR057577">
    <property type="entry name" value="Nucleoprot-TPR/MLP1_dom"/>
</dbReference>
<comment type="subcellular location">
    <subcellularLocation>
        <location evidence="1">Nucleus</location>
    </subcellularLocation>
</comment>
<comment type="caution">
    <text evidence="8">The sequence shown here is derived from an EMBL/GenBank/DDBJ whole genome shotgun (WGS) entry which is preliminary data.</text>
</comment>
<evidence type="ECO:0000256" key="4">
    <source>
        <dbReference type="SAM" id="Coils"/>
    </source>
</evidence>
<dbReference type="GO" id="GO:1901673">
    <property type="term" value="P:regulation of mitotic spindle assembly"/>
    <property type="evidence" value="ECO:0007669"/>
    <property type="project" value="TreeGrafter"/>
</dbReference>
<evidence type="ECO:0000256" key="3">
    <source>
        <dbReference type="ARBA" id="ARBA00023242"/>
    </source>
</evidence>
<gene>
    <name evidence="8" type="primary">Tpr_0</name>
    <name evidence="8" type="ORF">PACMIN_R05478</name>
</gene>
<feature type="compositionally biased region" description="Basic and acidic residues" evidence="5">
    <location>
        <begin position="64"/>
        <end position="86"/>
    </location>
</feature>
<evidence type="ECO:0000313" key="9">
    <source>
        <dbReference type="Proteomes" id="UP000525089"/>
    </source>
</evidence>
<feature type="coiled-coil region" evidence="4">
    <location>
        <begin position="391"/>
        <end position="463"/>
    </location>
</feature>
<dbReference type="InterPro" id="IPR057974">
    <property type="entry name" value="NUA/TPR/MLP1-2-like_dom"/>
</dbReference>
<feature type="domain" description="NUA/TPR/MLP1-2-like" evidence="7">
    <location>
        <begin position="436"/>
        <end position="533"/>
    </location>
</feature>
<feature type="region of interest" description="Disordered" evidence="5">
    <location>
        <begin position="46"/>
        <end position="86"/>
    </location>
</feature>
<keyword evidence="3" id="KW-0539">Nucleus</keyword>
<evidence type="ECO:0000256" key="1">
    <source>
        <dbReference type="ARBA" id="ARBA00004123"/>
    </source>
</evidence>
<feature type="coiled-coil region" evidence="4">
    <location>
        <begin position="285"/>
        <end position="330"/>
    </location>
</feature>
<dbReference type="Pfam" id="PF25785">
    <property type="entry name" value="TPR"/>
    <property type="match status" value="1"/>
</dbReference>
<reference evidence="8 9" key="1">
    <citation type="submission" date="2019-09" db="EMBL/GenBank/DDBJ databases">
        <title>Bird 10,000 Genomes (B10K) Project - Family phase.</title>
        <authorList>
            <person name="Zhang G."/>
        </authorList>
    </citation>
    <scope>NUCLEOTIDE SEQUENCE [LARGE SCALE GENOMIC DNA]</scope>
    <source>
        <strain evidence="8">B10K-DU-001-72</strain>
        <tissue evidence="8">Muscle</tissue>
    </source>
</reference>
<dbReference type="GO" id="GO:0005643">
    <property type="term" value="C:nuclear pore"/>
    <property type="evidence" value="ECO:0007669"/>
    <property type="project" value="TreeGrafter"/>
</dbReference>
<sequence length="539" mass="62521">AEQQYFEVEKRLAQSQERLVNETQECQTLREELKKLHEQLKSLSEKNKELEAAQDRNAAVQSHLSREKEELEAEKRDLVRTSERRSQEVEHLNEDVKRLNEKLTEANTEKAKLQLKLDELQTSDVSMKYREKRLEQEKELLQNQNTWLNTELKAKTDELLHTAREKGNEILELKCSLENKKEEVSRMEEQVNSLKQSNENLQKHVEELLNKLKEAKEQQASMEERFHNELNAHMKLSNLYKVSLLILSVYLGLNINVKCNQDSLGFLPHKGWMWEGLTSIAEHSNKAAQEHLAEVEESKAVMEKELREKISKLEKELENANDLLSATKRKGTILSEEELTAMSPTAAAVAKVVKPGMKLTELYNAYIESQDQLHMEKLENKRINKYLDEIVQEVEAKAPILKRQREEFERSQKAVASLSAKLEQAMKEIHCLQDKADQANKHASFFERETQRLEVRVKDLSQQICVLLMELEEARGNHVIRDEAVSSADISSSSEVITQHLVSYRNIQELQQQNQRLLVALRELGEAREKEEQETASSK</sequence>
<feature type="non-terminal residue" evidence="8">
    <location>
        <position position="1"/>
    </location>
</feature>
<evidence type="ECO:0000256" key="5">
    <source>
        <dbReference type="SAM" id="MobiDB-lite"/>
    </source>
</evidence>
<dbReference type="EMBL" id="VYXB01006643">
    <property type="protein sequence ID" value="NWS18126.1"/>
    <property type="molecule type" value="Genomic_DNA"/>
</dbReference>
<dbReference type="Pfam" id="PF25481">
    <property type="entry name" value="Nucleoprot-TPR"/>
    <property type="match status" value="1"/>
</dbReference>
<dbReference type="AlphaFoldDB" id="A0A7K5DCG7"/>
<keyword evidence="9" id="KW-1185">Reference proteome</keyword>
<evidence type="ECO:0000259" key="6">
    <source>
        <dbReference type="Pfam" id="PF25481"/>
    </source>
</evidence>
<dbReference type="PANTHER" id="PTHR18898">
    <property type="entry name" value="NUCLEOPROTEIN TPR-RELATED"/>
    <property type="match status" value="1"/>
</dbReference>
<accession>A0A7K5DCG7</accession>
<feature type="coiled-coil region" evidence="4">
    <location>
        <begin position="507"/>
        <end position="534"/>
    </location>
</feature>
<dbReference type="GO" id="GO:0006406">
    <property type="term" value="P:mRNA export from nucleus"/>
    <property type="evidence" value="ECO:0007669"/>
    <property type="project" value="TreeGrafter"/>
</dbReference>
<keyword evidence="2 4" id="KW-0175">Coiled coil</keyword>
<organism evidence="8 9">
    <name type="scientific">Pachyramphus minor</name>
    <dbReference type="NCBI Taxonomy" id="369605"/>
    <lineage>
        <taxon>Eukaryota</taxon>
        <taxon>Metazoa</taxon>
        <taxon>Chordata</taxon>
        <taxon>Craniata</taxon>
        <taxon>Vertebrata</taxon>
        <taxon>Euteleostomi</taxon>
        <taxon>Archelosauria</taxon>
        <taxon>Archosauria</taxon>
        <taxon>Dinosauria</taxon>
        <taxon>Saurischia</taxon>
        <taxon>Theropoda</taxon>
        <taxon>Coelurosauria</taxon>
        <taxon>Aves</taxon>
        <taxon>Neognathae</taxon>
        <taxon>Neoaves</taxon>
        <taxon>Telluraves</taxon>
        <taxon>Australaves</taxon>
        <taxon>Passeriformes</taxon>
        <taxon>Tyrannidae</taxon>
        <taxon>Pachyramphus</taxon>
    </lineage>
</organism>